<protein>
    <submittedName>
        <fullName evidence="1">Uncharacterized protein</fullName>
    </submittedName>
</protein>
<dbReference type="RefSeq" id="WP_078760091.1">
    <property type="nucleotide sequence ID" value="NZ_FUWS01000002.1"/>
</dbReference>
<dbReference type="OrthoDB" id="4076188at2"/>
<accession>A0A1T4LFS5</accession>
<proteinExistence type="predicted"/>
<evidence type="ECO:0000313" key="1">
    <source>
        <dbReference type="EMBL" id="SJZ53602.1"/>
    </source>
</evidence>
<dbReference type="EMBL" id="FUWS01000002">
    <property type="protein sequence ID" value="SJZ53602.1"/>
    <property type="molecule type" value="Genomic_DNA"/>
</dbReference>
<dbReference type="AlphaFoldDB" id="A0A1T4LFS5"/>
<sequence>MNAPYRIHNDEAVHARLLSDPLYQVAPYLRVLVLGDPRFLGPEPLAYSINESVTAAVCVRTGPAADGAVILGKRHAHAWGTTKQDLWFTALRNMATETYDLKVFQAADTVLNVVTGHGWPGTAHVMRLVELSADPMPYGALAMLPSPNTLMFAPLRSRRSMSVVAFMWETFQELARGGMPVTDQIVWWRGGTVMAIRTEPAPPQDGRPGVRLNAPAEFGRMVEEELPA</sequence>
<gene>
    <name evidence="1" type="ORF">SAMN02745673_00661</name>
</gene>
<keyword evidence="2" id="KW-1185">Reference proteome</keyword>
<evidence type="ECO:0000313" key="2">
    <source>
        <dbReference type="Proteomes" id="UP000190637"/>
    </source>
</evidence>
<dbReference type="Proteomes" id="UP000190637">
    <property type="component" value="Unassembled WGS sequence"/>
</dbReference>
<organism evidence="1 2">
    <name type="scientific">Marinactinospora thermotolerans DSM 45154</name>
    <dbReference type="NCBI Taxonomy" id="1122192"/>
    <lineage>
        <taxon>Bacteria</taxon>
        <taxon>Bacillati</taxon>
        <taxon>Actinomycetota</taxon>
        <taxon>Actinomycetes</taxon>
        <taxon>Streptosporangiales</taxon>
        <taxon>Nocardiopsidaceae</taxon>
        <taxon>Marinactinospora</taxon>
    </lineage>
</organism>
<name>A0A1T4LFS5_9ACTN</name>
<reference evidence="1 2" key="1">
    <citation type="submission" date="2017-02" db="EMBL/GenBank/DDBJ databases">
        <authorList>
            <person name="Peterson S.W."/>
        </authorList>
    </citation>
    <scope>NUCLEOTIDE SEQUENCE [LARGE SCALE GENOMIC DNA]</scope>
    <source>
        <strain evidence="1 2">DSM 45154</strain>
    </source>
</reference>